<dbReference type="Proteomes" id="UP001642464">
    <property type="component" value="Unassembled WGS sequence"/>
</dbReference>
<dbReference type="Gene3D" id="3.90.226.10">
    <property type="entry name" value="2-enoyl-CoA Hydratase, Chain A, domain 1"/>
    <property type="match status" value="1"/>
</dbReference>
<reference evidence="2 3" key="1">
    <citation type="submission" date="2024-02" db="EMBL/GenBank/DDBJ databases">
        <authorList>
            <person name="Chen Y."/>
            <person name="Shah S."/>
            <person name="Dougan E. K."/>
            <person name="Thang M."/>
            <person name="Chan C."/>
        </authorList>
    </citation>
    <scope>NUCLEOTIDE SEQUENCE [LARGE SCALE GENOMIC DNA]</scope>
</reference>
<dbReference type="PANTHER" id="PTHR42964:SF1">
    <property type="entry name" value="POLYKETIDE BIOSYNTHESIS ENOYL-COA HYDRATASE PKSH-RELATED"/>
    <property type="match status" value="1"/>
</dbReference>
<evidence type="ECO:0000313" key="3">
    <source>
        <dbReference type="Proteomes" id="UP001642464"/>
    </source>
</evidence>
<proteinExistence type="inferred from homology"/>
<dbReference type="InterPro" id="IPR029045">
    <property type="entry name" value="ClpP/crotonase-like_dom_sf"/>
</dbReference>
<dbReference type="SUPFAM" id="SSF52096">
    <property type="entry name" value="ClpP/crotonase"/>
    <property type="match status" value="1"/>
</dbReference>
<comment type="similarity">
    <text evidence="1">Belongs to the enoyl-CoA hydratase/isomerase family.</text>
</comment>
<keyword evidence="3" id="KW-1185">Reference proteome</keyword>
<evidence type="ECO:0000256" key="1">
    <source>
        <dbReference type="ARBA" id="ARBA00005254"/>
    </source>
</evidence>
<dbReference type="Pfam" id="PF00378">
    <property type="entry name" value="ECH_1"/>
    <property type="match status" value="1"/>
</dbReference>
<organism evidence="2 3">
    <name type="scientific">Durusdinium trenchii</name>
    <dbReference type="NCBI Taxonomy" id="1381693"/>
    <lineage>
        <taxon>Eukaryota</taxon>
        <taxon>Sar</taxon>
        <taxon>Alveolata</taxon>
        <taxon>Dinophyceae</taxon>
        <taxon>Suessiales</taxon>
        <taxon>Symbiodiniaceae</taxon>
        <taxon>Durusdinium</taxon>
    </lineage>
</organism>
<name>A0ABP0KZ91_9DINO</name>
<accession>A0ABP0KZ91</accession>
<evidence type="ECO:0000313" key="2">
    <source>
        <dbReference type="EMBL" id="CAK9031578.1"/>
    </source>
</evidence>
<protein>
    <submittedName>
        <fullName evidence="2">5-diene-1-carboxyl-CoA hydratase (Dienoyl-CoA hydratase</fullName>
    </submittedName>
</protein>
<gene>
    <name evidence="2" type="ORF">SCF082_LOCUS19696</name>
</gene>
<dbReference type="InterPro" id="IPR051683">
    <property type="entry name" value="Enoyl-CoA_Hydratase/Isomerase"/>
</dbReference>
<sequence>MVIFRFLGQTTWDKDIYMFTQEIYAELCEVVDTRPTYIINVARGDVRSLPMAFAALSDVSLAEPDTTFGFPEVRVGGLPACVTVAMRKRISDDNIRRLITDGKAIDAREAQRIGLVDFVGDVETELSRIIFKNCKPKVTNVMYRPDCERAWAQ</sequence>
<dbReference type="EMBL" id="CAXAMM010013525">
    <property type="protein sequence ID" value="CAK9031578.1"/>
    <property type="molecule type" value="Genomic_DNA"/>
</dbReference>
<comment type="caution">
    <text evidence="2">The sequence shown here is derived from an EMBL/GenBank/DDBJ whole genome shotgun (WGS) entry which is preliminary data.</text>
</comment>
<dbReference type="InterPro" id="IPR001753">
    <property type="entry name" value="Enoyl-CoA_hydra/iso"/>
</dbReference>
<dbReference type="PANTHER" id="PTHR42964">
    <property type="entry name" value="ENOYL-COA HYDRATASE"/>
    <property type="match status" value="1"/>
</dbReference>